<protein>
    <submittedName>
        <fullName evidence="1">Uncharacterized protein</fullName>
    </submittedName>
</protein>
<dbReference type="Proteomes" id="UP000071859">
    <property type="component" value="Unassembled WGS sequence"/>
</dbReference>
<proteinExistence type="predicted"/>
<accession>A0A158EKX5</accession>
<keyword evidence="2" id="KW-1185">Reference proteome</keyword>
<dbReference type="EMBL" id="FCOX02000237">
    <property type="protein sequence ID" value="SAL07518.1"/>
    <property type="molecule type" value="Genomic_DNA"/>
</dbReference>
<evidence type="ECO:0000313" key="2">
    <source>
        <dbReference type="Proteomes" id="UP000071859"/>
    </source>
</evidence>
<gene>
    <name evidence="1" type="ORF">AWB78_08613</name>
</gene>
<dbReference type="AlphaFoldDB" id="A0A158EKX5"/>
<organism evidence="1 2">
    <name type="scientific">Caballeronia calidae</name>
    <dbReference type="NCBI Taxonomy" id="1777139"/>
    <lineage>
        <taxon>Bacteria</taxon>
        <taxon>Pseudomonadati</taxon>
        <taxon>Pseudomonadota</taxon>
        <taxon>Betaproteobacteria</taxon>
        <taxon>Burkholderiales</taxon>
        <taxon>Burkholderiaceae</taxon>
        <taxon>Caballeronia</taxon>
    </lineage>
</organism>
<reference evidence="1" key="1">
    <citation type="submission" date="2016-01" db="EMBL/GenBank/DDBJ databases">
        <authorList>
            <person name="Peeters C."/>
        </authorList>
    </citation>
    <scope>NUCLEOTIDE SEQUENCE</scope>
    <source>
        <strain evidence="1">LMG 29321</strain>
    </source>
</reference>
<name>A0A158EKX5_9BURK</name>
<comment type="caution">
    <text evidence="1">The sequence shown here is derived from an EMBL/GenBank/DDBJ whole genome shotgun (WGS) entry which is preliminary data.</text>
</comment>
<evidence type="ECO:0000313" key="1">
    <source>
        <dbReference type="EMBL" id="SAL07518.1"/>
    </source>
</evidence>
<sequence length="264" mass="30066">MPLGRRFAHLLRVVGVTALAANRQPLQQALRHIIPTLTCQLAVLGKLLLNSMEQRFTHDGRHRNFDPLLPVRTYRRIGFPGHIGAMALGTYAYQMITHLRFAERSPPHVRRIAQYAPYHTAVPERLARCRHGTRLRKPAHHFAYAQAVHPHPLEDRPDCCCLGQFDNVAGRRSVQLPADVAVAIGRPGQYIDAAAFCAVKLATTVTLGDLRPLVLRDHALHLQQQRLFRRRPDCVIEEYDLHAAGRELFHQQRLVRIFARQAVR</sequence>